<proteinExistence type="predicted"/>
<dbReference type="InterPro" id="IPR013320">
    <property type="entry name" value="ConA-like_dom_sf"/>
</dbReference>
<dbReference type="SUPFAM" id="SSF49899">
    <property type="entry name" value="Concanavalin A-like lectins/glucanases"/>
    <property type="match status" value="1"/>
</dbReference>
<dbReference type="EMBL" id="LAZR01000014">
    <property type="protein sequence ID" value="KKO06780.1"/>
    <property type="molecule type" value="Genomic_DNA"/>
</dbReference>
<organism evidence="1">
    <name type="scientific">marine sediment metagenome</name>
    <dbReference type="NCBI Taxonomy" id="412755"/>
    <lineage>
        <taxon>unclassified sequences</taxon>
        <taxon>metagenomes</taxon>
        <taxon>ecological metagenomes</taxon>
    </lineage>
</organism>
<dbReference type="AlphaFoldDB" id="A0A0F9VRX0"/>
<name>A0A0F9VRX0_9ZZZZ</name>
<protein>
    <submittedName>
        <fullName evidence="1">Uncharacterized protein</fullName>
    </submittedName>
</protein>
<dbReference type="Gene3D" id="2.60.120.560">
    <property type="entry name" value="Exo-inulinase, domain 1"/>
    <property type="match status" value="1"/>
</dbReference>
<sequence>MFRYLCKANFLVLLLGFSNLIATTPSLAQEAYLIGARLTLPTVDVDGQYYRAELDIVPDTEPVELVLTSGLVLATAAPSNPATFSNNTLNIPFLSFGGTDYKLGLELVNPSPMRFRLSSATPIVSDNISNPASIDEAMLSFNDFENGLFGSVDASPGWKLESNIDGNSYYCNAPGNTYSSFRVGDSSWSNYAFEARVRRNSNNADGYLELYARFDNSNGNGYRAALTKDYAFLSYASPSKNWPGKSVDAGVDQWVTLRVELVGTNVKFFVNGQLVSETTDSSIANGVVGVGANPNTSICIDDLKVWAIDEKGPVDRDVLGAPDPFNTALKYAGACTFCFMSEDPLSPVANGQGGYRPNDSDTREQIVIDQTFSVPAGQEVIWDNKIVWVRPTQRGNINVFGKLTIENSLLLWEQNQHQQTRLIVKDGGSLSVASSYAFTTNPFLLNWDYESGSTIYYDKMVSNHWTALSGSVNYTSKNYSSARLTIFENVHNANIQISNAHHVWLEVFPPAGNHTIVFPDKKPVWANWHLNGLWPATTVAIEESYIYDRDISLTADVHATIADTPSGFSVGWAVNSNDAQTRSCEIRGLGDPNNNDGKLYTKKSWDVSCNNSSLTVINSKVQRAWPNPYGNVTLRVYDSNLVDPRNFGNPGGSPTTFEVYNSRVENLAAYQGGRVYAENVKIGTDIEVKDNGTRVYGYNVARSEGTGPVTVIQAGGGLYIELSEPGAPWATP</sequence>
<reference evidence="1" key="1">
    <citation type="journal article" date="2015" name="Nature">
        <title>Complex archaea that bridge the gap between prokaryotes and eukaryotes.</title>
        <authorList>
            <person name="Spang A."/>
            <person name="Saw J.H."/>
            <person name="Jorgensen S.L."/>
            <person name="Zaremba-Niedzwiedzka K."/>
            <person name="Martijn J."/>
            <person name="Lind A.E."/>
            <person name="van Eijk R."/>
            <person name="Schleper C."/>
            <person name="Guy L."/>
            <person name="Ettema T.J."/>
        </authorList>
    </citation>
    <scope>NUCLEOTIDE SEQUENCE</scope>
</reference>
<comment type="caution">
    <text evidence="1">The sequence shown here is derived from an EMBL/GenBank/DDBJ whole genome shotgun (WGS) entry which is preliminary data.</text>
</comment>
<accession>A0A0F9VRX0</accession>
<gene>
    <name evidence="1" type="ORF">LCGC14_0059630</name>
</gene>
<evidence type="ECO:0000313" key="1">
    <source>
        <dbReference type="EMBL" id="KKO06780.1"/>
    </source>
</evidence>